<keyword evidence="3" id="KW-1185">Reference proteome</keyword>
<evidence type="ECO:0000313" key="2">
    <source>
        <dbReference type="EMBL" id="KAF9516646.1"/>
    </source>
</evidence>
<evidence type="ECO:0000313" key="3">
    <source>
        <dbReference type="Proteomes" id="UP000886523"/>
    </source>
</evidence>
<feature type="compositionally biased region" description="Basic and acidic residues" evidence="1">
    <location>
        <begin position="1"/>
        <end position="12"/>
    </location>
</feature>
<name>A0A9P6B5F0_9AGAM</name>
<reference evidence="2" key="1">
    <citation type="journal article" date="2020" name="Nat. Commun.">
        <title>Large-scale genome sequencing of mycorrhizal fungi provides insights into the early evolution of symbiotic traits.</title>
        <authorList>
            <person name="Miyauchi S."/>
            <person name="Kiss E."/>
            <person name="Kuo A."/>
            <person name="Drula E."/>
            <person name="Kohler A."/>
            <person name="Sanchez-Garcia M."/>
            <person name="Morin E."/>
            <person name="Andreopoulos B."/>
            <person name="Barry K.W."/>
            <person name="Bonito G."/>
            <person name="Buee M."/>
            <person name="Carver A."/>
            <person name="Chen C."/>
            <person name="Cichocki N."/>
            <person name="Clum A."/>
            <person name="Culley D."/>
            <person name="Crous P.W."/>
            <person name="Fauchery L."/>
            <person name="Girlanda M."/>
            <person name="Hayes R.D."/>
            <person name="Keri Z."/>
            <person name="LaButti K."/>
            <person name="Lipzen A."/>
            <person name="Lombard V."/>
            <person name="Magnuson J."/>
            <person name="Maillard F."/>
            <person name="Murat C."/>
            <person name="Nolan M."/>
            <person name="Ohm R.A."/>
            <person name="Pangilinan J."/>
            <person name="Pereira M.F."/>
            <person name="Perotto S."/>
            <person name="Peter M."/>
            <person name="Pfister S."/>
            <person name="Riley R."/>
            <person name="Sitrit Y."/>
            <person name="Stielow J.B."/>
            <person name="Szollosi G."/>
            <person name="Zifcakova L."/>
            <person name="Stursova M."/>
            <person name="Spatafora J.W."/>
            <person name="Tedersoo L."/>
            <person name="Vaario L.M."/>
            <person name="Yamada A."/>
            <person name="Yan M."/>
            <person name="Wang P."/>
            <person name="Xu J."/>
            <person name="Bruns T."/>
            <person name="Baldrian P."/>
            <person name="Vilgalys R."/>
            <person name="Dunand C."/>
            <person name="Henrissat B."/>
            <person name="Grigoriev I.V."/>
            <person name="Hibbett D."/>
            <person name="Nagy L.G."/>
            <person name="Martin F.M."/>
        </authorList>
    </citation>
    <scope>NUCLEOTIDE SEQUENCE</scope>
    <source>
        <strain evidence="2">UP504</strain>
    </source>
</reference>
<accession>A0A9P6B5F0</accession>
<sequence>MERAKRDAKTRQEILGPKNRPQLYGDDVPYSRLLLPEYITTRLEASASAAGLEVYKDEENDNTVFVCGGKVLVLDVTLLNHTRSGLSNDSMPTISLTSLKISHALPTDDTPVHGPLPSDTLLSALLASDVNAFAPEGVRWLREIGLVAADAENITRQEAKAVATQLSLSYAPLDIFLRRGHPLPLPHLTRPTLTFLIEISPRAYLTLLRGSQRTSLSDQIFTPEPFDVRLPDIRSFVASRLSHRQTFPVYSSESEYLFSIATLSLSPNPTVKLLGPEGLGPSYHLLQSQPTAHDSSNDAIKIDTLPSIDPIIKHTFPSRVGETWILDFSICSASGVEESSETGGIWMRQSAIKEIARIVGISPGMSAEFLSSGGLSDDTMSLGVNVGYGHLEGSRGVSWFDCLVERQHPVPSAQYMARVNVPSHPSLQFTTAASTDPGFALGRVPVASMRQVHAVLEIVRDHCWINHFLRTANWRPENYYGPPIPDFSSLQDDMPDLDSVLSGAYIPNFIPVTLDVQFSALTTKMALVFPLPFPASRSVHCLLPWTLRPTGDCR</sequence>
<gene>
    <name evidence="2" type="ORF">BS47DRAFT_1380866</name>
</gene>
<feature type="region of interest" description="Disordered" evidence="1">
    <location>
        <begin position="1"/>
        <end position="21"/>
    </location>
</feature>
<proteinExistence type="predicted"/>
<dbReference type="OrthoDB" id="544685at2759"/>
<evidence type="ECO:0000256" key="1">
    <source>
        <dbReference type="SAM" id="MobiDB-lite"/>
    </source>
</evidence>
<organism evidence="2 3">
    <name type="scientific">Hydnum rufescens UP504</name>
    <dbReference type="NCBI Taxonomy" id="1448309"/>
    <lineage>
        <taxon>Eukaryota</taxon>
        <taxon>Fungi</taxon>
        <taxon>Dikarya</taxon>
        <taxon>Basidiomycota</taxon>
        <taxon>Agaricomycotina</taxon>
        <taxon>Agaricomycetes</taxon>
        <taxon>Cantharellales</taxon>
        <taxon>Hydnaceae</taxon>
        <taxon>Hydnum</taxon>
    </lineage>
</organism>
<protein>
    <submittedName>
        <fullName evidence="2">Uncharacterized protein</fullName>
    </submittedName>
</protein>
<dbReference type="Proteomes" id="UP000886523">
    <property type="component" value="Unassembled WGS sequence"/>
</dbReference>
<comment type="caution">
    <text evidence="2">The sequence shown here is derived from an EMBL/GenBank/DDBJ whole genome shotgun (WGS) entry which is preliminary data.</text>
</comment>
<dbReference type="EMBL" id="MU128937">
    <property type="protein sequence ID" value="KAF9516646.1"/>
    <property type="molecule type" value="Genomic_DNA"/>
</dbReference>
<dbReference type="AlphaFoldDB" id="A0A9P6B5F0"/>